<feature type="compositionally biased region" description="Acidic residues" evidence="4">
    <location>
        <begin position="239"/>
        <end position="248"/>
    </location>
</feature>
<keyword evidence="1 6" id="KW-0489">Methyltransferase</keyword>
<dbReference type="PANTHER" id="PTHR43712:SF2">
    <property type="entry name" value="O-METHYLTRANSFERASE CICE"/>
    <property type="match status" value="1"/>
</dbReference>
<gene>
    <name evidence="6" type="ORF">PUNSTDRAFT_108109</name>
</gene>
<feature type="region of interest" description="Disordered" evidence="4">
    <location>
        <begin position="226"/>
        <end position="249"/>
    </location>
</feature>
<keyword evidence="7" id="KW-1185">Reference proteome</keyword>
<dbReference type="Gene3D" id="3.40.50.150">
    <property type="entry name" value="Vaccinia Virus protein VP39"/>
    <property type="match status" value="1"/>
</dbReference>
<dbReference type="PROSITE" id="PS51683">
    <property type="entry name" value="SAM_OMT_II"/>
    <property type="match status" value="1"/>
</dbReference>
<dbReference type="EMBL" id="JH687553">
    <property type="protein sequence ID" value="EIN04748.1"/>
    <property type="molecule type" value="Genomic_DNA"/>
</dbReference>
<evidence type="ECO:0000313" key="6">
    <source>
        <dbReference type="EMBL" id="EIN04748.1"/>
    </source>
</evidence>
<keyword evidence="3" id="KW-0949">S-adenosyl-L-methionine</keyword>
<dbReference type="eggNOG" id="KOG3178">
    <property type="taxonomic scope" value="Eukaryota"/>
</dbReference>
<dbReference type="HOGENOM" id="CLU_005533_0_3_1"/>
<dbReference type="InterPro" id="IPR036388">
    <property type="entry name" value="WH-like_DNA-bd_sf"/>
</dbReference>
<dbReference type="SUPFAM" id="SSF53335">
    <property type="entry name" value="S-adenosyl-L-methionine-dependent methyltransferases"/>
    <property type="match status" value="1"/>
</dbReference>
<dbReference type="RefSeq" id="XP_007388141.1">
    <property type="nucleotide sequence ID" value="XM_007388079.1"/>
</dbReference>
<dbReference type="Pfam" id="PF00891">
    <property type="entry name" value="Methyltransf_2"/>
    <property type="match status" value="1"/>
</dbReference>
<dbReference type="SUPFAM" id="SSF46785">
    <property type="entry name" value="Winged helix' DNA-binding domain"/>
    <property type="match status" value="1"/>
</dbReference>
<dbReference type="OMA" id="YWEVAEN"/>
<sequence>MTFAELRALHALIGTALDDIQRTYTASAAPHPLHPPDADPDGTSPPDFPSLSAPYDPSSPSEALLHDPAVARACARIVAAAGQLTAAVQNPFLTICDATMTYHLPACMRVLEASHVVEILREAGPDGLHVERIAARVPYPIDSRTLAHVLRLLATHHVLAERAPDVFANNRLSSYIDTGKSVAEILSNPDSKYADTDGVAAFVGLNTDELFKSSAYLADALLRLPEDRPPTRRPHQEGEGEEGGEEGEERALTFCSRLHRFGAAMRGSARWEGESGILDGFDWASLEPGALVVDVGGGVGSHAMRLARAFPALRFVVQDRARVCEMGREVWKVQFPGAVEGGRVVFQGHDFFDEQPRVAREADVFLLRVITHDWPDADVRRILGRLREVAKPGARLVVGEHVLGEACHLGGRGADGAWDWPLLANGGRASACGHYMDMTMLSMFNAQERTAREMRALWASAGWCVGEVRRAAGNGGFGYIVAEPAVELHQGRL</sequence>
<evidence type="ECO:0000313" key="7">
    <source>
        <dbReference type="Proteomes" id="UP000054196"/>
    </source>
</evidence>
<dbReference type="GO" id="GO:0008171">
    <property type="term" value="F:O-methyltransferase activity"/>
    <property type="evidence" value="ECO:0007669"/>
    <property type="project" value="InterPro"/>
</dbReference>
<accession>R7S3H7</accession>
<feature type="region of interest" description="Disordered" evidence="4">
    <location>
        <begin position="27"/>
        <end position="62"/>
    </location>
</feature>
<dbReference type="Gene3D" id="1.10.10.10">
    <property type="entry name" value="Winged helix-like DNA-binding domain superfamily/Winged helix DNA-binding domain"/>
    <property type="match status" value="1"/>
</dbReference>
<feature type="compositionally biased region" description="Basic and acidic residues" evidence="4">
    <location>
        <begin position="226"/>
        <end position="238"/>
    </location>
</feature>
<feature type="domain" description="O-methyltransferase C-terminal" evidence="5">
    <location>
        <begin position="279"/>
        <end position="406"/>
    </location>
</feature>
<dbReference type="GO" id="GO:0032259">
    <property type="term" value="P:methylation"/>
    <property type="evidence" value="ECO:0007669"/>
    <property type="project" value="UniProtKB-KW"/>
</dbReference>
<evidence type="ECO:0000256" key="4">
    <source>
        <dbReference type="SAM" id="MobiDB-lite"/>
    </source>
</evidence>
<name>R7S3H7_PUNST</name>
<dbReference type="PANTHER" id="PTHR43712">
    <property type="entry name" value="PUTATIVE (AFU_ORTHOLOGUE AFUA_4G14580)-RELATED"/>
    <property type="match status" value="1"/>
</dbReference>
<dbReference type="AlphaFoldDB" id="R7S3H7"/>
<dbReference type="InterPro" id="IPR029063">
    <property type="entry name" value="SAM-dependent_MTases_sf"/>
</dbReference>
<reference evidence="7" key="1">
    <citation type="journal article" date="2012" name="Science">
        <title>The Paleozoic origin of enzymatic lignin decomposition reconstructed from 31 fungal genomes.</title>
        <authorList>
            <person name="Floudas D."/>
            <person name="Binder M."/>
            <person name="Riley R."/>
            <person name="Barry K."/>
            <person name="Blanchette R.A."/>
            <person name="Henrissat B."/>
            <person name="Martinez A.T."/>
            <person name="Otillar R."/>
            <person name="Spatafora J.W."/>
            <person name="Yadav J.S."/>
            <person name="Aerts A."/>
            <person name="Benoit I."/>
            <person name="Boyd A."/>
            <person name="Carlson A."/>
            <person name="Copeland A."/>
            <person name="Coutinho P.M."/>
            <person name="de Vries R.P."/>
            <person name="Ferreira P."/>
            <person name="Findley K."/>
            <person name="Foster B."/>
            <person name="Gaskell J."/>
            <person name="Glotzer D."/>
            <person name="Gorecki P."/>
            <person name="Heitman J."/>
            <person name="Hesse C."/>
            <person name="Hori C."/>
            <person name="Igarashi K."/>
            <person name="Jurgens J.A."/>
            <person name="Kallen N."/>
            <person name="Kersten P."/>
            <person name="Kohler A."/>
            <person name="Kuees U."/>
            <person name="Kumar T.K.A."/>
            <person name="Kuo A."/>
            <person name="LaButti K."/>
            <person name="Larrondo L.F."/>
            <person name="Lindquist E."/>
            <person name="Ling A."/>
            <person name="Lombard V."/>
            <person name="Lucas S."/>
            <person name="Lundell T."/>
            <person name="Martin R."/>
            <person name="McLaughlin D.J."/>
            <person name="Morgenstern I."/>
            <person name="Morin E."/>
            <person name="Murat C."/>
            <person name="Nagy L.G."/>
            <person name="Nolan M."/>
            <person name="Ohm R.A."/>
            <person name="Patyshakuliyeva A."/>
            <person name="Rokas A."/>
            <person name="Ruiz-Duenas F.J."/>
            <person name="Sabat G."/>
            <person name="Salamov A."/>
            <person name="Samejima M."/>
            <person name="Schmutz J."/>
            <person name="Slot J.C."/>
            <person name="St John F."/>
            <person name="Stenlid J."/>
            <person name="Sun H."/>
            <person name="Sun S."/>
            <person name="Syed K."/>
            <person name="Tsang A."/>
            <person name="Wiebenga A."/>
            <person name="Young D."/>
            <person name="Pisabarro A."/>
            <person name="Eastwood D.C."/>
            <person name="Martin F."/>
            <person name="Cullen D."/>
            <person name="Grigoriev I.V."/>
            <person name="Hibbett D.S."/>
        </authorList>
    </citation>
    <scope>NUCLEOTIDE SEQUENCE [LARGE SCALE GENOMIC DNA]</scope>
    <source>
        <strain evidence="7">HHB-11173 SS5</strain>
    </source>
</reference>
<keyword evidence="2 6" id="KW-0808">Transferase</keyword>
<dbReference type="InterPro" id="IPR016461">
    <property type="entry name" value="COMT-like"/>
</dbReference>
<dbReference type="KEGG" id="psq:PUNSTDRAFT_108109"/>
<evidence type="ECO:0000256" key="2">
    <source>
        <dbReference type="ARBA" id="ARBA00022679"/>
    </source>
</evidence>
<dbReference type="OrthoDB" id="2410195at2759"/>
<protein>
    <submittedName>
        <fullName evidence="6">O-methyltransferase</fullName>
    </submittedName>
</protein>
<dbReference type="GeneID" id="18876139"/>
<evidence type="ECO:0000259" key="5">
    <source>
        <dbReference type="Pfam" id="PF00891"/>
    </source>
</evidence>
<dbReference type="InterPro" id="IPR001077">
    <property type="entry name" value="COMT_C"/>
</dbReference>
<dbReference type="Proteomes" id="UP000054196">
    <property type="component" value="Unassembled WGS sequence"/>
</dbReference>
<evidence type="ECO:0000256" key="3">
    <source>
        <dbReference type="ARBA" id="ARBA00022691"/>
    </source>
</evidence>
<organism evidence="6 7">
    <name type="scientific">Punctularia strigosozonata (strain HHB-11173)</name>
    <name type="common">White-rot fungus</name>
    <dbReference type="NCBI Taxonomy" id="741275"/>
    <lineage>
        <taxon>Eukaryota</taxon>
        <taxon>Fungi</taxon>
        <taxon>Dikarya</taxon>
        <taxon>Basidiomycota</taxon>
        <taxon>Agaricomycotina</taxon>
        <taxon>Agaricomycetes</taxon>
        <taxon>Corticiales</taxon>
        <taxon>Punctulariaceae</taxon>
        <taxon>Punctularia</taxon>
    </lineage>
</organism>
<evidence type="ECO:0000256" key="1">
    <source>
        <dbReference type="ARBA" id="ARBA00022603"/>
    </source>
</evidence>
<dbReference type="InterPro" id="IPR036390">
    <property type="entry name" value="WH_DNA-bd_sf"/>
</dbReference>
<proteinExistence type="predicted"/>